<accession>A0AAE0CKU6</accession>
<evidence type="ECO:0000313" key="6">
    <source>
        <dbReference type="EMBL" id="KAK2654834.1"/>
    </source>
</evidence>
<protein>
    <recommendedName>
        <fullName evidence="5">Disease resistance N-terminal domain-containing protein</fullName>
    </recommendedName>
</protein>
<keyword evidence="3" id="KW-0611">Plant defense</keyword>
<dbReference type="EMBL" id="JANJYI010000004">
    <property type="protein sequence ID" value="KAK2654834.1"/>
    <property type="molecule type" value="Genomic_DNA"/>
</dbReference>
<keyword evidence="1" id="KW-0677">Repeat</keyword>
<dbReference type="Pfam" id="PF18052">
    <property type="entry name" value="Rx_N"/>
    <property type="match status" value="1"/>
</dbReference>
<sequence>MAVGELLLSAFLQVLFERLMSPELLNFARQERVRSKLKKLEKMLKLIEAMLSDAEEKQLTNRAFKMWLGDLQHLATEALERNFKAEHQVGVWSKAGIYGTVVMS</sequence>
<keyword evidence="2" id="KW-0547">Nucleotide-binding</keyword>
<keyword evidence="4" id="KW-0175">Coiled coil</keyword>
<evidence type="ECO:0000256" key="4">
    <source>
        <dbReference type="SAM" id="Coils"/>
    </source>
</evidence>
<reference evidence="6" key="1">
    <citation type="journal article" date="2023" name="Plant J.">
        <title>Genome sequences and population genomics provide insights into the demographic history, inbreeding, and mutation load of two 'living fossil' tree species of Dipteronia.</title>
        <authorList>
            <person name="Feng Y."/>
            <person name="Comes H.P."/>
            <person name="Chen J."/>
            <person name="Zhu S."/>
            <person name="Lu R."/>
            <person name="Zhang X."/>
            <person name="Li P."/>
            <person name="Qiu J."/>
            <person name="Olsen K.M."/>
            <person name="Qiu Y."/>
        </authorList>
    </citation>
    <scope>NUCLEOTIDE SEQUENCE</scope>
    <source>
        <strain evidence="6">KIB01</strain>
    </source>
</reference>
<evidence type="ECO:0000313" key="7">
    <source>
        <dbReference type="Proteomes" id="UP001280121"/>
    </source>
</evidence>
<dbReference type="Gene3D" id="1.20.5.4130">
    <property type="match status" value="1"/>
</dbReference>
<evidence type="ECO:0000259" key="5">
    <source>
        <dbReference type="Pfam" id="PF18052"/>
    </source>
</evidence>
<dbReference type="Proteomes" id="UP001280121">
    <property type="component" value="Unassembled WGS sequence"/>
</dbReference>
<name>A0AAE0CKU6_9ROSI</name>
<keyword evidence="7" id="KW-1185">Reference proteome</keyword>
<evidence type="ECO:0000256" key="2">
    <source>
        <dbReference type="ARBA" id="ARBA00022741"/>
    </source>
</evidence>
<comment type="caution">
    <text evidence="6">The sequence shown here is derived from an EMBL/GenBank/DDBJ whole genome shotgun (WGS) entry which is preliminary data.</text>
</comment>
<gene>
    <name evidence="6" type="ORF">Ddye_014690</name>
</gene>
<dbReference type="InterPro" id="IPR041118">
    <property type="entry name" value="Rx_N"/>
</dbReference>
<dbReference type="GO" id="GO:0006952">
    <property type="term" value="P:defense response"/>
    <property type="evidence" value="ECO:0007669"/>
    <property type="project" value="UniProtKB-KW"/>
</dbReference>
<organism evidence="6 7">
    <name type="scientific">Dipteronia dyeriana</name>
    <dbReference type="NCBI Taxonomy" id="168575"/>
    <lineage>
        <taxon>Eukaryota</taxon>
        <taxon>Viridiplantae</taxon>
        <taxon>Streptophyta</taxon>
        <taxon>Embryophyta</taxon>
        <taxon>Tracheophyta</taxon>
        <taxon>Spermatophyta</taxon>
        <taxon>Magnoliopsida</taxon>
        <taxon>eudicotyledons</taxon>
        <taxon>Gunneridae</taxon>
        <taxon>Pentapetalae</taxon>
        <taxon>rosids</taxon>
        <taxon>malvids</taxon>
        <taxon>Sapindales</taxon>
        <taxon>Sapindaceae</taxon>
        <taxon>Hippocastanoideae</taxon>
        <taxon>Acereae</taxon>
        <taxon>Dipteronia</taxon>
    </lineage>
</organism>
<evidence type="ECO:0000256" key="1">
    <source>
        <dbReference type="ARBA" id="ARBA00022737"/>
    </source>
</evidence>
<proteinExistence type="predicted"/>
<dbReference type="GO" id="GO:0000166">
    <property type="term" value="F:nucleotide binding"/>
    <property type="evidence" value="ECO:0007669"/>
    <property type="project" value="UniProtKB-KW"/>
</dbReference>
<feature type="coiled-coil region" evidence="4">
    <location>
        <begin position="30"/>
        <end position="57"/>
    </location>
</feature>
<feature type="domain" description="Disease resistance N-terminal" evidence="5">
    <location>
        <begin position="8"/>
        <end position="78"/>
    </location>
</feature>
<evidence type="ECO:0000256" key="3">
    <source>
        <dbReference type="ARBA" id="ARBA00022821"/>
    </source>
</evidence>
<dbReference type="AlphaFoldDB" id="A0AAE0CKU6"/>